<organism evidence="1 2">
    <name type="scientific">Tolypocladium paradoxum</name>
    <dbReference type="NCBI Taxonomy" id="94208"/>
    <lineage>
        <taxon>Eukaryota</taxon>
        <taxon>Fungi</taxon>
        <taxon>Dikarya</taxon>
        <taxon>Ascomycota</taxon>
        <taxon>Pezizomycotina</taxon>
        <taxon>Sordariomycetes</taxon>
        <taxon>Hypocreomycetidae</taxon>
        <taxon>Hypocreales</taxon>
        <taxon>Ophiocordycipitaceae</taxon>
        <taxon>Tolypocladium</taxon>
    </lineage>
</organism>
<dbReference type="AlphaFoldDB" id="A0A2S4KMI8"/>
<dbReference type="Proteomes" id="UP000237481">
    <property type="component" value="Unassembled WGS sequence"/>
</dbReference>
<accession>A0A2S4KMI8</accession>
<proteinExistence type="predicted"/>
<dbReference type="OrthoDB" id="2993351at2759"/>
<evidence type="ECO:0000313" key="2">
    <source>
        <dbReference type="Proteomes" id="UP000237481"/>
    </source>
</evidence>
<gene>
    <name evidence="1" type="ORF">TPAR_08444</name>
</gene>
<evidence type="ECO:0008006" key="3">
    <source>
        <dbReference type="Google" id="ProtNLM"/>
    </source>
</evidence>
<keyword evidence="2" id="KW-1185">Reference proteome</keyword>
<name>A0A2S4KMI8_9HYPO</name>
<sequence length="395" mass="44512">MASRRVYNATDESTQSGASSVMRHAQLAFQYLEATELEHLPGDAILKRSLNINSVISTSSSFATRCQRAVSHADLQHIIQIGEGFQGTIFEQVGLSWVMKKEKPGNDTIPSNLRHEYSMHSDVTTAFDRYAESVGCNVHVPRLFGIIPTSDSAFWQEHLHKFPDGYRNRTTIVRMERILPLPKVIRRALVSQFYPRPTATLLDAETTNRVLSDPPNKHCIARTYLGRDGGIFTKEKFSLRNFPLYLKAMERLNLDTESLAASMGKAYALMHWAACVNGDDVEFALGTSAVQNEEHSLDFQHRAIGLYLLDFGQCDAVDLSEDAAVVYQAFKGAMVMGDNQWFIPHYKKSPELFAVFEKAYIEAGQTVINDKALGNKFNIQEFMAEYVEYAEDFLV</sequence>
<evidence type="ECO:0000313" key="1">
    <source>
        <dbReference type="EMBL" id="POR31345.1"/>
    </source>
</evidence>
<dbReference type="PANTHER" id="PTHR40780">
    <property type="entry name" value="DUF3669 DOMAIN-CONTAINING PROTEIN"/>
    <property type="match status" value="1"/>
</dbReference>
<comment type="caution">
    <text evidence="1">The sequence shown here is derived from an EMBL/GenBank/DDBJ whole genome shotgun (WGS) entry which is preliminary data.</text>
</comment>
<dbReference type="PANTHER" id="PTHR40780:SF2">
    <property type="entry name" value="DUF3669 DOMAIN-CONTAINING PROTEIN"/>
    <property type="match status" value="1"/>
</dbReference>
<dbReference type="EMBL" id="PKSG01001061">
    <property type="protein sequence ID" value="POR31345.1"/>
    <property type="molecule type" value="Genomic_DNA"/>
</dbReference>
<reference evidence="1 2" key="1">
    <citation type="submission" date="2018-01" db="EMBL/GenBank/DDBJ databases">
        <title>Harnessing the power of phylogenomics to disentangle the directionality and signatures of interkingdom host jumping in the parasitic fungal genus Tolypocladium.</title>
        <authorList>
            <person name="Quandt C.A."/>
            <person name="Patterson W."/>
            <person name="Spatafora J.W."/>
        </authorList>
    </citation>
    <scope>NUCLEOTIDE SEQUENCE [LARGE SCALE GENOMIC DNA]</scope>
    <source>
        <strain evidence="1 2">NRBC 100945</strain>
    </source>
</reference>
<protein>
    <recommendedName>
        <fullName evidence="3">DUF3669 domain-containing protein</fullName>
    </recommendedName>
</protein>